<feature type="transmembrane region" description="Helical" evidence="5">
    <location>
        <begin position="49"/>
        <end position="76"/>
    </location>
</feature>
<feature type="transmembrane region" description="Helical" evidence="5">
    <location>
        <begin position="17"/>
        <end position="37"/>
    </location>
</feature>
<protein>
    <submittedName>
        <fullName evidence="6">Uncharacterized protein</fullName>
    </submittedName>
</protein>
<evidence type="ECO:0000256" key="2">
    <source>
        <dbReference type="ARBA" id="ARBA00022692"/>
    </source>
</evidence>
<organism evidence="6 7">
    <name type="scientific">Euplotes crassus</name>
    <dbReference type="NCBI Taxonomy" id="5936"/>
    <lineage>
        <taxon>Eukaryota</taxon>
        <taxon>Sar</taxon>
        <taxon>Alveolata</taxon>
        <taxon>Ciliophora</taxon>
        <taxon>Intramacronucleata</taxon>
        <taxon>Spirotrichea</taxon>
        <taxon>Hypotrichia</taxon>
        <taxon>Euplotida</taxon>
        <taxon>Euplotidae</taxon>
        <taxon>Moneuplotes</taxon>
    </lineage>
</organism>
<keyword evidence="2 5" id="KW-0812">Transmembrane</keyword>
<evidence type="ECO:0000256" key="4">
    <source>
        <dbReference type="ARBA" id="ARBA00023136"/>
    </source>
</evidence>
<keyword evidence="7" id="KW-1185">Reference proteome</keyword>
<evidence type="ECO:0000256" key="3">
    <source>
        <dbReference type="ARBA" id="ARBA00022989"/>
    </source>
</evidence>
<keyword evidence="3 5" id="KW-1133">Transmembrane helix</keyword>
<dbReference type="PANTHER" id="PTHR21676:SF6">
    <property type="entry name" value="PROTEIN STUM"/>
    <property type="match status" value="1"/>
</dbReference>
<dbReference type="Pfam" id="PF15795">
    <property type="entry name" value="Spec3"/>
    <property type="match status" value="1"/>
</dbReference>
<comment type="caution">
    <text evidence="6">The sequence shown here is derived from an EMBL/GenBank/DDBJ whole genome shotgun (WGS) entry which is preliminary data.</text>
</comment>
<evidence type="ECO:0000256" key="5">
    <source>
        <dbReference type="SAM" id="Phobius"/>
    </source>
</evidence>
<dbReference type="EMBL" id="CAMPGE010026971">
    <property type="protein sequence ID" value="CAI2384637.1"/>
    <property type="molecule type" value="Genomic_DNA"/>
</dbReference>
<dbReference type="Proteomes" id="UP001295684">
    <property type="component" value="Unassembled WGS sequence"/>
</dbReference>
<accession>A0AAD2D8A3</accession>
<comment type="subcellular location">
    <subcellularLocation>
        <location evidence="1">Membrane</location>
        <topology evidence="1">Multi-pass membrane protein</topology>
    </subcellularLocation>
</comment>
<dbReference type="AlphaFoldDB" id="A0AAD2D8A3"/>
<dbReference type="InterPro" id="IPR026673">
    <property type="entry name" value="SPEC3/Stum"/>
</dbReference>
<dbReference type="GO" id="GO:0016020">
    <property type="term" value="C:membrane"/>
    <property type="evidence" value="ECO:0007669"/>
    <property type="project" value="UniProtKB-SubCell"/>
</dbReference>
<reference evidence="6" key="1">
    <citation type="submission" date="2023-07" db="EMBL/GenBank/DDBJ databases">
        <authorList>
            <consortium name="AG Swart"/>
            <person name="Singh M."/>
            <person name="Singh A."/>
            <person name="Seah K."/>
            <person name="Emmerich C."/>
        </authorList>
    </citation>
    <scope>NUCLEOTIDE SEQUENCE</scope>
    <source>
        <strain evidence="6">DP1</strain>
    </source>
</reference>
<evidence type="ECO:0000313" key="7">
    <source>
        <dbReference type="Proteomes" id="UP001295684"/>
    </source>
</evidence>
<gene>
    <name evidence="6" type="ORF">ECRASSUSDP1_LOCUS26171</name>
</gene>
<dbReference type="PANTHER" id="PTHR21676">
    <property type="entry name" value="PROTEIN STUM"/>
    <property type="match status" value="1"/>
</dbReference>
<evidence type="ECO:0000256" key="1">
    <source>
        <dbReference type="ARBA" id="ARBA00004141"/>
    </source>
</evidence>
<name>A0AAD2D8A3_EUPCR</name>
<sequence>MEFEVFKDSICVVHKRLSIIFFIFNIIIPGFGTMLSSCFDEGDMNTDQFIIGVFQLFLAILIIGWVWSIWWGWLIYKKSR</sequence>
<proteinExistence type="predicted"/>
<keyword evidence="4 5" id="KW-0472">Membrane</keyword>
<evidence type="ECO:0000313" key="6">
    <source>
        <dbReference type="EMBL" id="CAI2384637.1"/>
    </source>
</evidence>